<gene>
    <name evidence="3" type="ORF">AAFH96_19840</name>
</gene>
<dbReference type="PROSITE" id="PS51257">
    <property type="entry name" value="PROKAR_LIPOPROTEIN"/>
    <property type="match status" value="1"/>
</dbReference>
<organism evidence="3 4">
    <name type="scientific">Polymorphospora lycopeni</name>
    <dbReference type="NCBI Taxonomy" id="3140240"/>
    <lineage>
        <taxon>Bacteria</taxon>
        <taxon>Bacillati</taxon>
        <taxon>Actinomycetota</taxon>
        <taxon>Actinomycetes</taxon>
        <taxon>Micromonosporales</taxon>
        <taxon>Micromonosporaceae</taxon>
        <taxon>Polymorphospora</taxon>
    </lineage>
</organism>
<keyword evidence="4" id="KW-1185">Reference proteome</keyword>
<feature type="chain" id="PRO_5046004672" evidence="1">
    <location>
        <begin position="24"/>
        <end position="294"/>
    </location>
</feature>
<reference evidence="3 4" key="1">
    <citation type="submission" date="2024-04" db="EMBL/GenBank/DDBJ databases">
        <title>Polymorphospora sp. isolated from Baiyangdian Lake in Xiong'an New Area.</title>
        <authorList>
            <person name="Zhang X."/>
            <person name="Liu J."/>
        </authorList>
    </citation>
    <scope>NUCLEOTIDE SEQUENCE [LARGE SCALE GENOMIC DNA]</scope>
    <source>
        <strain evidence="3 4">2-325</strain>
    </source>
</reference>
<evidence type="ECO:0000259" key="2">
    <source>
        <dbReference type="Pfam" id="PF13845"/>
    </source>
</evidence>
<comment type="caution">
    <text evidence="3">The sequence shown here is derived from an EMBL/GenBank/DDBJ whole genome shotgun (WGS) entry which is preliminary data.</text>
</comment>
<feature type="signal peptide" evidence="1">
    <location>
        <begin position="1"/>
        <end position="23"/>
    </location>
</feature>
<sequence>MRHRLLAALATGLALAVTGCGYPADVDGMLTDDWPALAEPALFTPAAGVCHRYAPRFDIGVADYKPVDCGTTHQTETLHVDAFDAGQVEPPKLGDPVLKSAYDTCDGKAREWLGGRWQDARLSLRVGIPTRRAWDAGARWFRCDIQQFVALHARDAAERKESLRGELTGESDLRLGCFDYEVGDEYIEKILPTLCGIPHLSEYVGTHTATHRTYEAMEADHDGLDRACRRIVAGYAKVPDDARLADRAGWFYYQPDPYEWGLGDRAVRCFVDQYGREMTRSVRDGGDAALPVRY</sequence>
<protein>
    <submittedName>
        <fullName evidence="3">Septum formation family protein</fullName>
    </submittedName>
</protein>
<evidence type="ECO:0000313" key="4">
    <source>
        <dbReference type="Proteomes" id="UP001582793"/>
    </source>
</evidence>
<proteinExistence type="predicted"/>
<dbReference type="Proteomes" id="UP001582793">
    <property type="component" value="Unassembled WGS sequence"/>
</dbReference>
<keyword evidence="1" id="KW-0732">Signal</keyword>
<dbReference type="RefSeq" id="WP_375735189.1">
    <property type="nucleotide sequence ID" value="NZ_JBCGDC010000056.1"/>
</dbReference>
<dbReference type="InterPro" id="IPR026004">
    <property type="entry name" value="Septum_form"/>
</dbReference>
<evidence type="ECO:0000313" key="3">
    <source>
        <dbReference type="EMBL" id="MFB6395343.1"/>
    </source>
</evidence>
<evidence type="ECO:0000256" key="1">
    <source>
        <dbReference type="SAM" id="SignalP"/>
    </source>
</evidence>
<accession>A0ABV5CX49</accession>
<dbReference type="EMBL" id="JBCGDC010000056">
    <property type="protein sequence ID" value="MFB6395343.1"/>
    <property type="molecule type" value="Genomic_DNA"/>
</dbReference>
<dbReference type="Pfam" id="PF13845">
    <property type="entry name" value="Septum_form"/>
    <property type="match status" value="1"/>
</dbReference>
<feature type="domain" description="Septum formation-related" evidence="2">
    <location>
        <begin position="47"/>
        <end position="269"/>
    </location>
</feature>
<name>A0ABV5CX49_9ACTN</name>